<feature type="region of interest" description="Disordered" evidence="1">
    <location>
        <begin position="53"/>
        <end position="76"/>
    </location>
</feature>
<accession>A0A369JG81</accession>
<organism evidence="2 3">
    <name type="scientific">Hypsizygus marmoreus</name>
    <name type="common">White beech mushroom</name>
    <name type="synonym">Agaricus marmoreus</name>
    <dbReference type="NCBI Taxonomy" id="39966"/>
    <lineage>
        <taxon>Eukaryota</taxon>
        <taxon>Fungi</taxon>
        <taxon>Dikarya</taxon>
        <taxon>Basidiomycota</taxon>
        <taxon>Agaricomycotina</taxon>
        <taxon>Agaricomycetes</taxon>
        <taxon>Agaricomycetidae</taxon>
        <taxon>Agaricales</taxon>
        <taxon>Tricholomatineae</taxon>
        <taxon>Lyophyllaceae</taxon>
        <taxon>Hypsizygus</taxon>
    </lineage>
</organism>
<sequence length="76" mass="8013">MLQVRLVLRPARSAGTATSAHLQETGVPTVKGPLRARNLLRRSIYHPAARNVDVSDDRGSIGQPLSVGAGRLGSVS</sequence>
<name>A0A369JG81_HYPMA</name>
<dbReference type="Proteomes" id="UP000076154">
    <property type="component" value="Unassembled WGS sequence"/>
</dbReference>
<gene>
    <name evidence="2" type="ORF">Hypma_000404</name>
</gene>
<dbReference type="AlphaFoldDB" id="A0A369JG81"/>
<dbReference type="InParanoid" id="A0A369JG81"/>
<comment type="caution">
    <text evidence="2">The sequence shown here is derived from an EMBL/GenBank/DDBJ whole genome shotgun (WGS) entry which is preliminary data.</text>
</comment>
<evidence type="ECO:0000313" key="2">
    <source>
        <dbReference type="EMBL" id="RDB18424.1"/>
    </source>
</evidence>
<protein>
    <submittedName>
        <fullName evidence="2">Uncharacterized protein</fullName>
    </submittedName>
</protein>
<evidence type="ECO:0000313" key="3">
    <source>
        <dbReference type="Proteomes" id="UP000076154"/>
    </source>
</evidence>
<dbReference type="EMBL" id="LUEZ02000102">
    <property type="protein sequence ID" value="RDB18424.1"/>
    <property type="molecule type" value="Genomic_DNA"/>
</dbReference>
<keyword evidence="3" id="KW-1185">Reference proteome</keyword>
<reference evidence="2" key="1">
    <citation type="submission" date="2018-04" db="EMBL/GenBank/DDBJ databases">
        <title>Whole genome sequencing of Hypsizygus marmoreus.</title>
        <authorList>
            <person name="Choi I.-G."/>
            <person name="Min B."/>
            <person name="Kim J.-G."/>
            <person name="Kim S."/>
            <person name="Oh Y.-L."/>
            <person name="Kong W.-S."/>
            <person name="Park H."/>
            <person name="Jeong J."/>
            <person name="Song E.-S."/>
        </authorList>
    </citation>
    <scope>NUCLEOTIDE SEQUENCE [LARGE SCALE GENOMIC DNA]</scope>
    <source>
        <strain evidence="2">51987-8</strain>
    </source>
</reference>
<evidence type="ECO:0000256" key="1">
    <source>
        <dbReference type="SAM" id="MobiDB-lite"/>
    </source>
</evidence>
<proteinExistence type="predicted"/>